<evidence type="ECO:0000313" key="2">
    <source>
        <dbReference type="Proteomes" id="UP000499080"/>
    </source>
</evidence>
<reference evidence="1 2" key="1">
    <citation type="journal article" date="2019" name="Sci. Rep.">
        <title>Orb-weaving spider Araneus ventricosus genome elucidates the spidroin gene catalogue.</title>
        <authorList>
            <person name="Kono N."/>
            <person name="Nakamura H."/>
            <person name="Ohtoshi R."/>
            <person name="Moran D.A.P."/>
            <person name="Shinohara A."/>
            <person name="Yoshida Y."/>
            <person name="Fujiwara M."/>
            <person name="Mori M."/>
            <person name="Tomita M."/>
            <person name="Arakawa K."/>
        </authorList>
    </citation>
    <scope>NUCLEOTIDE SEQUENCE [LARGE SCALE GENOMIC DNA]</scope>
</reference>
<dbReference type="OrthoDB" id="6743905at2759"/>
<keyword evidence="2" id="KW-1185">Reference proteome</keyword>
<accession>A0A4Y2CF51</accession>
<organism evidence="1 2">
    <name type="scientific">Araneus ventricosus</name>
    <name type="common">Orbweaver spider</name>
    <name type="synonym">Epeira ventricosa</name>
    <dbReference type="NCBI Taxonomy" id="182803"/>
    <lineage>
        <taxon>Eukaryota</taxon>
        <taxon>Metazoa</taxon>
        <taxon>Ecdysozoa</taxon>
        <taxon>Arthropoda</taxon>
        <taxon>Chelicerata</taxon>
        <taxon>Arachnida</taxon>
        <taxon>Araneae</taxon>
        <taxon>Araneomorphae</taxon>
        <taxon>Entelegynae</taxon>
        <taxon>Araneoidea</taxon>
        <taxon>Araneidae</taxon>
        <taxon>Araneus</taxon>
    </lineage>
</organism>
<evidence type="ECO:0000313" key="1">
    <source>
        <dbReference type="EMBL" id="GBM03032.1"/>
    </source>
</evidence>
<gene>
    <name evidence="1" type="ORF">AVEN_247172_1</name>
</gene>
<proteinExistence type="predicted"/>
<dbReference type="EMBL" id="BGPR01086339">
    <property type="protein sequence ID" value="GBM03032.1"/>
    <property type="molecule type" value="Genomic_DNA"/>
</dbReference>
<dbReference type="AlphaFoldDB" id="A0A4Y2CF51"/>
<protein>
    <submittedName>
        <fullName evidence="1">Uncharacterized protein</fullName>
    </submittedName>
</protein>
<comment type="caution">
    <text evidence="1">The sequence shown here is derived from an EMBL/GenBank/DDBJ whole genome shotgun (WGS) entry which is preliminary data.</text>
</comment>
<name>A0A4Y2CF51_ARAVE</name>
<dbReference type="Proteomes" id="UP000499080">
    <property type="component" value="Unassembled WGS sequence"/>
</dbReference>
<sequence>MTSDDSDDDMEEFITNKIQETNEVETTLVTKGRTSLKDVLHLKDCSIKVGEYGVFRYEGEFFSGKNCQYYRKWNEHHFHAAGTQVMEVVEQIRYDRVSLGRCSKAHWHSKICLQKRSLCSS</sequence>